<dbReference type="InterPro" id="IPR015797">
    <property type="entry name" value="NUDIX_hydrolase-like_dom_sf"/>
</dbReference>
<reference evidence="5 6" key="1">
    <citation type="submission" date="2020-08" db="EMBL/GenBank/DDBJ databases">
        <title>Genomic Encyclopedia of Type Strains, Phase IV (KMG-IV): sequencing the most valuable type-strain genomes for metagenomic binning, comparative biology and taxonomic classification.</title>
        <authorList>
            <person name="Goeker M."/>
        </authorList>
    </citation>
    <scope>NUCLEOTIDE SEQUENCE [LARGE SCALE GENOMIC DNA]</scope>
    <source>
        <strain evidence="5 6">DSM 101465</strain>
    </source>
</reference>
<dbReference type="Gene3D" id="3.90.79.10">
    <property type="entry name" value="Nucleoside Triphosphate Pyrophosphohydrolase"/>
    <property type="match status" value="1"/>
</dbReference>
<comment type="caution">
    <text evidence="5">The sequence shown here is derived from an EMBL/GenBank/DDBJ whole genome shotgun (WGS) entry which is preliminary data.</text>
</comment>
<dbReference type="PRINTS" id="PR00502">
    <property type="entry name" value="NUDIXFAMILY"/>
</dbReference>
<keyword evidence="6" id="KW-1185">Reference proteome</keyword>
<evidence type="ECO:0000256" key="3">
    <source>
        <dbReference type="RuleBase" id="RU003476"/>
    </source>
</evidence>
<dbReference type="AlphaFoldDB" id="A0A841KC21"/>
<dbReference type="PROSITE" id="PS51462">
    <property type="entry name" value="NUDIX"/>
    <property type="match status" value="1"/>
</dbReference>
<organism evidence="5 6">
    <name type="scientific">Chelatococcus composti</name>
    <dbReference type="NCBI Taxonomy" id="1743235"/>
    <lineage>
        <taxon>Bacteria</taxon>
        <taxon>Pseudomonadati</taxon>
        <taxon>Pseudomonadota</taxon>
        <taxon>Alphaproteobacteria</taxon>
        <taxon>Hyphomicrobiales</taxon>
        <taxon>Chelatococcaceae</taxon>
        <taxon>Chelatococcus</taxon>
    </lineage>
</organism>
<proteinExistence type="inferred from homology"/>
<evidence type="ECO:0000313" key="6">
    <source>
        <dbReference type="Proteomes" id="UP000588017"/>
    </source>
</evidence>
<name>A0A841KC21_9HYPH</name>
<dbReference type="GO" id="GO:0016787">
    <property type="term" value="F:hydrolase activity"/>
    <property type="evidence" value="ECO:0007669"/>
    <property type="project" value="UniProtKB-KW"/>
</dbReference>
<dbReference type="SUPFAM" id="SSF55811">
    <property type="entry name" value="Nudix"/>
    <property type="match status" value="1"/>
</dbReference>
<dbReference type="Proteomes" id="UP000588017">
    <property type="component" value="Unassembled WGS sequence"/>
</dbReference>
<gene>
    <name evidence="5" type="ORF">HNQ73_002084</name>
</gene>
<comment type="similarity">
    <text evidence="3">Belongs to the Nudix hydrolase family.</text>
</comment>
<dbReference type="InterPro" id="IPR020084">
    <property type="entry name" value="NUDIX_hydrolase_CS"/>
</dbReference>
<evidence type="ECO:0000256" key="2">
    <source>
        <dbReference type="ARBA" id="ARBA00022801"/>
    </source>
</evidence>
<evidence type="ECO:0000259" key="4">
    <source>
        <dbReference type="PROSITE" id="PS51462"/>
    </source>
</evidence>
<comment type="cofactor">
    <cofactor evidence="1">
        <name>Mg(2+)</name>
        <dbReference type="ChEBI" id="CHEBI:18420"/>
    </cofactor>
</comment>
<dbReference type="EMBL" id="JACHEH010000004">
    <property type="protein sequence ID" value="MBB6168454.1"/>
    <property type="molecule type" value="Genomic_DNA"/>
</dbReference>
<evidence type="ECO:0000256" key="1">
    <source>
        <dbReference type="ARBA" id="ARBA00001946"/>
    </source>
</evidence>
<dbReference type="CDD" id="cd04673">
    <property type="entry name" value="NUDIX_ADPRase"/>
    <property type="match status" value="1"/>
</dbReference>
<keyword evidence="2 3" id="KW-0378">Hydrolase</keyword>
<dbReference type="InterPro" id="IPR020476">
    <property type="entry name" value="Nudix_hydrolase"/>
</dbReference>
<accession>A0A841KC21</accession>
<dbReference type="PANTHER" id="PTHR43736">
    <property type="entry name" value="ADP-RIBOSE PYROPHOSPHATASE"/>
    <property type="match status" value="1"/>
</dbReference>
<dbReference type="PROSITE" id="PS00893">
    <property type="entry name" value="NUDIX_BOX"/>
    <property type="match status" value="1"/>
</dbReference>
<dbReference type="PANTHER" id="PTHR43736:SF1">
    <property type="entry name" value="DIHYDRONEOPTERIN TRIPHOSPHATE DIPHOSPHATASE"/>
    <property type="match status" value="1"/>
</dbReference>
<dbReference type="InterPro" id="IPR000086">
    <property type="entry name" value="NUDIX_hydrolase_dom"/>
</dbReference>
<evidence type="ECO:0000313" key="5">
    <source>
        <dbReference type="EMBL" id="MBB6168454.1"/>
    </source>
</evidence>
<protein>
    <submittedName>
        <fullName evidence="5">ADP-ribose pyrophosphatase YjhB (NUDIX family)</fullName>
    </submittedName>
</protein>
<feature type="domain" description="Nudix hydrolase" evidence="4">
    <location>
        <begin position="10"/>
        <end position="140"/>
    </location>
</feature>
<dbReference type="Pfam" id="PF00293">
    <property type="entry name" value="NUDIX"/>
    <property type="match status" value="1"/>
</dbReference>
<sequence>MSDDRRYPARPFLAASVATFRDGRVLLATRGRPPMEARWSLPGGLVEPGEHLHEAALRELREEVGVEAEIAGFVDHVEIIERDATGVVHHFVIAAFAAHWRAGEPAPGPEAGDVRWVLPGEVTQLPTTPGLAAIVARAAAILGEGAQ</sequence>
<dbReference type="RefSeq" id="WP_183334760.1">
    <property type="nucleotide sequence ID" value="NZ_BMHX01000004.1"/>
</dbReference>